<reference evidence="1 2" key="1">
    <citation type="submission" date="2023-10" db="EMBL/GenBank/DDBJ databases">
        <title>Genome-Wide Identification Analysis in wild type Solanum Pinnatisectum Reveals Some Genes Defensing Phytophthora Infestans.</title>
        <authorList>
            <person name="Sun C."/>
        </authorList>
    </citation>
    <scope>NUCLEOTIDE SEQUENCE [LARGE SCALE GENOMIC DNA]</scope>
    <source>
        <strain evidence="1">LQN</strain>
        <tissue evidence="1">Leaf</tissue>
    </source>
</reference>
<sequence>MLGWEKCKEGLTWIVGNGKRTDFWLDSWIPNTPPLRTLVSGPLPCDELNRLVSSTLKNGV</sequence>
<dbReference type="AlphaFoldDB" id="A0AAV9MGQ5"/>
<organism evidence="1 2">
    <name type="scientific">Solanum pinnatisectum</name>
    <name type="common">tansyleaf nightshade</name>
    <dbReference type="NCBI Taxonomy" id="50273"/>
    <lineage>
        <taxon>Eukaryota</taxon>
        <taxon>Viridiplantae</taxon>
        <taxon>Streptophyta</taxon>
        <taxon>Embryophyta</taxon>
        <taxon>Tracheophyta</taxon>
        <taxon>Spermatophyta</taxon>
        <taxon>Magnoliopsida</taxon>
        <taxon>eudicotyledons</taxon>
        <taxon>Gunneridae</taxon>
        <taxon>Pentapetalae</taxon>
        <taxon>asterids</taxon>
        <taxon>lamiids</taxon>
        <taxon>Solanales</taxon>
        <taxon>Solanaceae</taxon>
        <taxon>Solanoideae</taxon>
        <taxon>Solaneae</taxon>
        <taxon>Solanum</taxon>
    </lineage>
</organism>
<protein>
    <recommendedName>
        <fullName evidence="3">Reverse transcriptase zinc-binding domain-containing protein</fullName>
    </recommendedName>
</protein>
<comment type="caution">
    <text evidence="1">The sequence shown here is derived from an EMBL/GenBank/DDBJ whole genome shotgun (WGS) entry which is preliminary data.</text>
</comment>
<dbReference type="EMBL" id="JAWPEI010000001">
    <property type="protein sequence ID" value="KAK4737231.1"/>
    <property type="molecule type" value="Genomic_DNA"/>
</dbReference>
<accession>A0AAV9MGQ5</accession>
<name>A0AAV9MGQ5_9SOLN</name>
<dbReference type="Proteomes" id="UP001311915">
    <property type="component" value="Unassembled WGS sequence"/>
</dbReference>
<evidence type="ECO:0000313" key="2">
    <source>
        <dbReference type="Proteomes" id="UP001311915"/>
    </source>
</evidence>
<keyword evidence="2" id="KW-1185">Reference proteome</keyword>
<evidence type="ECO:0000313" key="1">
    <source>
        <dbReference type="EMBL" id="KAK4737231.1"/>
    </source>
</evidence>
<proteinExistence type="predicted"/>
<gene>
    <name evidence="1" type="ORF">R3W88_000928</name>
</gene>
<evidence type="ECO:0008006" key="3">
    <source>
        <dbReference type="Google" id="ProtNLM"/>
    </source>
</evidence>